<evidence type="ECO:0000256" key="1">
    <source>
        <dbReference type="SAM" id="MobiDB-lite"/>
    </source>
</evidence>
<dbReference type="Proteomes" id="UP001418222">
    <property type="component" value="Unassembled WGS sequence"/>
</dbReference>
<reference evidence="3 4" key="1">
    <citation type="journal article" date="2022" name="Nat. Plants">
        <title>Genomes of leafy and leafless Platanthera orchids illuminate the evolution of mycoheterotrophy.</title>
        <authorList>
            <person name="Li M.H."/>
            <person name="Liu K.W."/>
            <person name="Li Z."/>
            <person name="Lu H.C."/>
            <person name="Ye Q.L."/>
            <person name="Zhang D."/>
            <person name="Wang J.Y."/>
            <person name="Li Y.F."/>
            <person name="Zhong Z.M."/>
            <person name="Liu X."/>
            <person name="Yu X."/>
            <person name="Liu D.K."/>
            <person name="Tu X.D."/>
            <person name="Liu B."/>
            <person name="Hao Y."/>
            <person name="Liao X.Y."/>
            <person name="Jiang Y.T."/>
            <person name="Sun W.H."/>
            <person name="Chen J."/>
            <person name="Chen Y.Q."/>
            <person name="Ai Y."/>
            <person name="Zhai J.W."/>
            <person name="Wu S.S."/>
            <person name="Zhou Z."/>
            <person name="Hsiao Y.Y."/>
            <person name="Wu W.L."/>
            <person name="Chen Y.Y."/>
            <person name="Lin Y.F."/>
            <person name="Hsu J.L."/>
            <person name="Li C.Y."/>
            <person name="Wang Z.W."/>
            <person name="Zhao X."/>
            <person name="Zhong W.Y."/>
            <person name="Ma X.K."/>
            <person name="Ma L."/>
            <person name="Huang J."/>
            <person name="Chen G.Z."/>
            <person name="Huang M.Z."/>
            <person name="Huang L."/>
            <person name="Peng D.H."/>
            <person name="Luo Y.B."/>
            <person name="Zou S.Q."/>
            <person name="Chen S.P."/>
            <person name="Lan S."/>
            <person name="Tsai W.C."/>
            <person name="Van de Peer Y."/>
            <person name="Liu Z.J."/>
        </authorList>
    </citation>
    <scope>NUCLEOTIDE SEQUENCE [LARGE SCALE GENOMIC DNA]</scope>
    <source>
        <strain evidence="3">Lor287</strain>
    </source>
</reference>
<accession>A0AAP0BXC3</accession>
<feature type="compositionally biased region" description="Polar residues" evidence="1">
    <location>
        <begin position="180"/>
        <end position="197"/>
    </location>
</feature>
<feature type="region of interest" description="Disordered" evidence="1">
    <location>
        <begin position="178"/>
        <end position="220"/>
    </location>
</feature>
<dbReference type="Pfam" id="PF00498">
    <property type="entry name" value="FHA"/>
    <property type="match status" value="1"/>
</dbReference>
<dbReference type="InterPro" id="IPR000253">
    <property type="entry name" value="FHA_dom"/>
</dbReference>
<dbReference type="AlphaFoldDB" id="A0AAP0BXC3"/>
<evidence type="ECO:0000313" key="3">
    <source>
        <dbReference type="EMBL" id="KAK8954029.1"/>
    </source>
</evidence>
<sequence length="272" mass="30503">MTSSSLSLNIDNGPRKGETLDCKPGIIIRIGRVITGNTFAIKSPSISQKHLTVQFLPESALWAVTDLGSSNGTYLNSYLISPDVPTPLADGDVIRIGDRTRISVHISASQPEAPPLRRSARQKLPVEEKVNKPEEIKRNGRPRRRIMAVKENKSGIATRASSRAVNTMVSELNLEEENIDSANSHSESEKGATNSNVRIEEEDPNASREKEEDDERIKEEMDNMTMAEWFDKMEEFLPMEINRVAEEIIESLRAKARRFDDYVDHSSNPTDK</sequence>
<name>A0AAP0BXC3_9ASPA</name>
<proteinExistence type="predicted"/>
<protein>
    <submittedName>
        <fullName evidence="3">FHA domain-containing protein</fullName>
    </submittedName>
</protein>
<dbReference type="EMBL" id="JBBWWQ010000002">
    <property type="protein sequence ID" value="KAK8954029.1"/>
    <property type="molecule type" value="Genomic_DNA"/>
</dbReference>
<evidence type="ECO:0000259" key="2">
    <source>
        <dbReference type="PROSITE" id="PS50006"/>
    </source>
</evidence>
<organism evidence="3 4">
    <name type="scientific">Platanthera zijinensis</name>
    <dbReference type="NCBI Taxonomy" id="2320716"/>
    <lineage>
        <taxon>Eukaryota</taxon>
        <taxon>Viridiplantae</taxon>
        <taxon>Streptophyta</taxon>
        <taxon>Embryophyta</taxon>
        <taxon>Tracheophyta</taxon>
        <taxon>Spermatophyta</taxon>
        <taxon>Magnoliopsida</taxon>
        <taxon>Liliopsida</taxon>
        <taxon>Asparagales</taxon>
        <taxon>Orchidaceae</taxon>
        <taxon>Orchidoideae</taxon>
        <taxon>Orchideae</taxon>
        <taxon>Orchidinae</taxon>
        <taxon>Platanthera</taxon>
    </lineage>
</organism>
<keyword evidence="4" id="KW-1185">Reference proteome</keyword>
<dbReference type="SMART" id="SM00240">
    <property type="entry name" value="FHA"/>
    <property type="match status" value="1"/>
</dbReference>
<dbReference type="Gene3D" id="2.60.200.20">
    <property type="match status" value="1"/>
</dbReference>
<dbReference type="PANTHER" id="PTHR23308">
    <property type="entry name" value="NUCLEAR INHIBITOR OF PROTEIN PHOSPHATASE-1"/>
    <property type="match status" value="1"/>
</dbReference>
<evidence type="ECO:0000313" key="4">
    <source>
        <dbReference type="Proteomes" id="UP001418222"/>
    </source>
</evidence>
<dbReference type="SUPFAM" id="SSF49879">
    <property type="entry name" value="SMAD/FHA domain"/>
    <property type="match status" value="1"/>
</dbReference>
<feature type="compositionally biased region" description="Basic and acidic residues" evidence="1">
    <location>
        <begin position="205"/>
        <end position="220"/>
    </location>
</feature>
<feature type="domain" description="FHA" evidence="2">
    <location>
        <begin position="28"/>
        <end position="80"/>
    </location>
</feature>
<dbReference type="PROSITE" id="PS50006">
    <property type="entry name" value="FHA_DOMAIN"/>
    <property type="match status" value="1"/>
</dbReference>
<dbReference type="InterPro" id="IPR008984">
    <property type="entry name" value="SMAD_FHA_dom_sf"/>
</dbReference>
<comment type="caution">
    <text evidence="3">The sequence shown here is derived from an EMBL/GenBank/DDBJ whole genome shotgun (WGS) entry which is preliminary data.</text>
</comment>
<gene>
    <name evidence="3" type="ORF">KSP39_PZI002666</name>
</gene>
<dbReference type="InterPro" id="IPR050923">
    <property type="entry name" value="Cell_Proc_Reg/RNA_Proc"/>
</dbReference>